<evidence type="ECO:0000256" key="3">
    <source>
        <dbReference type="ARBA" id="ARBA00023186"/>
    </source>
</evidence>
<dbReference type="InterPro" id="IPR013126">
    <property type="entry name" value="Hsp_70_fam"/>
</dbReference>
<proteinExistence type="predicted"/>
<dbReference type="SUPFAM" id="SSF100934">
    <property type="entry name" value="Heat shock protein 70kD (HSP70), C-terminal subdomain"/>
    <property type="match status" value="1"/>
</dbReference>
<comment type="caution">
    <text evidence="6">The sequence shown here is derived from an EMBL/GenBank/DDBJ whole genome shotgun (WGS) entry which is preliminary data.</text>
</comment>
<evidence type="ECO:0000256" key="2">
    <source>
        <dbReference type="ARBA" id="ARBA00022840"/>
    </source>
</evidence>
<evidence type="ECO:0000313" key="7">
    <source>
        <dbReference type="Proteomes" id="UP000229681"/>
    </source>
</evidence>
<dbReference type="InterPro" id="IPR029048">
    <property type="entry name" value="HSP70_C_sf"/>
</dbReference>
<keyword evidence="3" id="KW-0143">Chaperone</keyword>
<dbReference type="Gene3D" id="1.20.1270.10">
    <property type="match status" value="1"/>
</dbReference>
<protein>
    <submittedName>
        <fullName evidence="6">Molecular chaperone DnaK</fullName>
    </submittedName>
</protein>
<dbReference type="GO" id="GO:0005524">
    <property type="term" value="F:ATP binding"/>
    <property type="evidence" value="ECO:0007669"/>
    <property type="project" value="UniProtKB-KW"/>
</dbReference>
<dbReference type="GO" id="GO:0140662">
    <property type="term" value="F:ATP-dependent protein folding chaperone"/>
    <property type="evidence" value="ECO:0007669"/>
    <property type="project" value="InterPro"/>
</dbReference>
<evidence type="ECO:0000256" key="4">
    <source>
        <dbReference type="SAM" id="MobiDB-lite"/>
    </source>
</evidence>
<dbReference type="Pfam" id="PF00012">
    <property type="entry name" value="HSP70"/>
    <property type="match status" value="1"/>
</dbReference>
<dbReference type="AlphaFoldDB" id="A0A2M8PEC3"/>
<feature type="non-terminal residue" evidence="6">
    <location>
        <position position="1"/>
    </location>
</feature>
<keyword evidence="1" id="KW-0547">Nucleotide-binding</keyword>
<evidence type="ECO:0000313" key="6">
    <source>
        <dbReference type="EMBL" id="PJF35882.1"/>
    </source>
</evidence>
<dbReference type="EMBL" id="PGTM01000101">
    <property type="protein sequence ID" value="PJF35882.1"/>
    <property type="molecule type" value="Genomic_DNA"/>
</dbReference>
<feature type="region of interest" description="Disordered" evidence="4">
    <location>
        <begin position="63"/>
        <end position="96"/>
    </location>
</feature>
<name>A0A2M8PEC3_9CHLR</name>
<dbReference type="Proteomes" id="UP000229681">
    <property type="component" value="Unassembled WGS sequence"/>
</dbReference>
<organism evidence="6 7">
    <name type="scientific">Candidatus Thermofonsia Clade 1 bacterium</name>
    <dbReference type="NCBI Taxonomy" id="2364210"/>
    <lineage>
        <taxon>Bacteria</taxon>
        <taxon>Bacillati</taxon>
        <taxon>Chloroflexota</taxon>
        <taxon>Candidatus Thermofontia</taxon>
        <taxon>Candidatus Thermofonsia Clade 1</taxon>
    </lineage>
</organism>
<accession>A0A2M8PEC3</accession>
<evidence type="ECO:0000256" key="1">
    <source>
        <dbReference type="ARBA" id="ARBA00022741"/>
    </source>
</evidence>
<evidence type="ECO:0000313" key="5">
    <source>
        <dbReference type="EMBL" id="PJF33915.1"/>
    </source>
</evidence>
<keyword evidence="2" id="KW-0067">ATP-binding</keyword>
<gene>
    <name evidence="6" type="primary">dnaK</name>
    <name evidence="6" type="ORF">CUN49_08335</name>
    <name evidence="5" type="ORF">CUN49_17405</name>
</gene>
<reference evidence="6 7" key="1">
    <citation type="submission" date="2017-11" db="EMBL/GenBank/DDBJ databases">
        <title>Evolution of Phototrophy in the Chloroflexi Phylum Driven by Horizontal Gene Transfer.</title>
        <authorList>
            <person name="Ward L.M."/>
            <person name="Hemp J."/>
            <person name="Shih P.M."/>
            <person name="Mcglynn S.E."/>
            <person name="Fischer W."/>
        </authorList>
    </citation>
    <scope>NUCLEOTIDE SEQUENCE [LARGE SCALE GENOMIC DNA]</scope>
    <source>
        <strain evidence="6">JP3_13</strain>
    </source>
</reference>
<sequence>LADSTVYAAEKALRDYGAKIDSALKASIEKQIEAVKKAREGRDQGQIRSAVEELQRSVQQIGASMYGQPNVGGTGSAEPDGRGKNKEDVVEGEVVD</sequence>
<feature type="compositionally biased region" description="Basic and acidic residues" evidence="4">
    <location>
        <begin position="79"/>
        <end position="89"/>
    </location>
</feature>
<dbReference type="EMBL" id="PGTM01000693">
    <property type="protein sequence ID" value="PJF33915.1"/>
    <property type="molecule type" value="Genomic_DNA"/>
</dbReference>